<accession>A0A5C5BDY5</accession>
<dbReference type="CDD" id="cd07436">
    <property type="entry name" value="PHP_PolX"/>
    <property type="match status" value="1"/>
</dbReference>
<evidence type="ECO:0000313" key="3">
    <source>
        <dbReference type="Proteomes" id="UP000313849"/>
    </source>
</evidence>
<evidence type="ECO:0000313" key="2">
    <source>
        <dbReference type="EMBL" id="TNU74753.1"/>
    </source>
</evidence>
<dbReference type="GO" id="GO:0008270">
    <property type="term" value="F:zinc ion binding"/>
    <property type="evidence" value="ECO:0007669"/>
    <property type="project" value="TreeGrafter"/>
</dbReference>
<dbReference type="InterPro" id="IPR016195">
    <property type="entry name" value="Pol/histidinol_Pase-like"/>
</dbReference>
<dbReference type="PANTHER" id="PTHR36928">
    <property type="entry name" value="PHOSPHATASE YCDX-RELATED"/>
    <property type="match status" value="1"/>
</dbReference>
<comment type="caution">
    <text evidence="2">The sequence shown here is derived from an EMBL/GenBank/DDBJ whole genome shotgun (WGS) entry which is preliminary data.</text>
</comment>
<feature type="domain" description="Polymerase/histidinol phosphatase N-terminal" evidence="1">
    <location>
        <begin position="116"/>
        <end position="206"/>
    </location>
</feature>
<dbReference type="InterPro" id="IPR027421">
    <property type="entry name" value="DNA_pol_lamdba_lyase_dom_sf"/>
</dbReference>
<dbReference type="SMART" id="SM00481">
    <property type="entry name" value="POLIIIAc"/>
    <property type="match status" value="1"/>
</dbReference>
<dbReference type="Gene3D" id="3.20.20.140">
    <property type="entry name" value="Metal-dependent hydrolases"/>
    <property type="match status" value="1"/>
</dbReference>
<dbReference type="GO" id="GO:0042578">
    <property type="term" value="F:phosphoric ester hydrolase activity"/>
    <property type="evidence" value="ECO:0007669"/>
    <property type="project" value="TreeGrafter"/>
</dbReference>
<proteinExistence type="predicted"/>
<keyword evidence="3" id="KW-1185">Reference proteome</keyword>
<organism evidence="2 3">
    <name type="scientific">Miniimonas arenae</name>
    <dbReference type="NCBI Taxonomy" id="676201"/>
    <lineage>
        <taxon>Bacteria</taxon>
        <taxon>Bacillati</taxon>
        <taxon>Actinomycetota</taxon>
        <taxon>Actinomycetes</taxon>
        <taxon>Micrococcales</taxon>
        <taxon>Beutenbergiaceae</taxon>
        <taxon>Miniimonas</taxon>
    </lineage>
</organism>
<dbReference type="OrthoDB" id="9808747at2"/>
<dbReference type="InterPro" id="IPR004013">
    <property type="entry name" value="PHP_dom"/>
</dbReference>
<dbReference type="Pfam" id="PF02811">
    <property type="entry name" value="PHP"/>
    <property type="match status" value="1"/>
</dbReference>
<dbReference type="Proteomes" id="UP000313849">
    <property type="component" value="Unassembled WGS sequence"/>
</dbReference>
<dbReference type="SUPFAM" id="SSF47802">
    <property type="entry name" value="DNA polymerase beta, N-terminal domain-like"/>
    <property type="match status" value="1"/>
</dbReference>
<dbReference type="Pfam" id="PF14716">
    <property type="entry name" value="HHH_8"/>
    <property type="match status" value="1"/>
</dbReference>
<dbReference type="InterPro" id="IPR003141">
    <property type="entry name" value="Pol/His_phosphatase_N"/>
</dbReference>
<evidence type="ECO:0000259" key="1">
    <source>
        <dbReference type="SMART" id="SM00481"/>
    </source>
</evidence>
<dbReference type="RefSeq" id="WP_139986687.1">
    <property type="nucleotide sequence ID" value="NZ_VENP01000022.1"/>
</dbReference>
<dbReference type="InterPro" id="IPR050243">
    <property type="entry name" value="PHP_phosphatase"/>
</dbReference>
<name>A0A5C5BDY5_9MICO</name>
<gene>
    <name evidence="2" type="ORF">FH969_07445</name>
</gene>
<reference evidence="2 3" key="1">
    <citation type="submission" date="2019-06" db="EMBL/GenBank/DDBJ databases">
        <title>Draft genome sequence of Miniimonas arenae KCTC 19750T isolated from sea sand.</title>
        <authorList>
            <person name="Park S.-J."/>
        </authorList>
    </citation>
    <scope>NUCLEOTIDE SEQUENCE [LARGE SCALE GENOMIC DNA]</scope>
    <source>
        <strain evidence="2 3">KCTC 19750</strain>
    </source>
</reference>
<dbReference type="GO" id="GO:0005829">
    <property type="term" value="C:cytosol"/>
    <property type="evidence" value="ECO:0007669"/>
    <property type="project" value="TreeGrafter"/>
</dbReference>
<dbReference type="InterPro" id="IPR010996">
    <property type="entry name" value="HHH_MUS81"/>
</dbReference>
<dbReference type="NCBIfam" id="NF005928">
    <property type="entry name" value="PRK07945.1"/>
    <property type="match status" value="1"/>
</dbReference>
<dbReference type="FunFam" id="3.20.20.140:FF:000047">
    <property type="entry name" value="PHP domain-containing protein"/>
    <property type="match status" value="1"/>
</dbReference>
<sequence length="363" mass="38827">MSDPYVFDPEAPDPVAALREIAFWRERARVDSHRVMAYRNAADAVEGLPAQRREALGTSAAAWQRLPGIGSSTATAITQALAGTVPTALVSARASATEVLAVDDDAGRGFAARLRGDLHSHTEASDGSTPAGEMARVARRLGRSYLAVTDHSPRLTVARGLSPARLRAQLDEIAALNEALVAEHEASDGEGEPFRVLTGIEVDILPDGSLDQESELLGRLDVVVASVHSELRMESAAMTRRLVTAVANPHVDVLGHCTGRKVEGKPRPPSTFDAEIVFEACRELGTAVEINSRPERRDPPQELIALAVETGCLFSIDSDSHAPGQLSWLPLAASRAARAGVDPDDVITTWPVERLLEWTTSHG</sequence>
<dbReference type="AlphaFoldDB" id="A0A5C5BDY5"/>
<protein>
    <submittedName>
        <fullName evidence="2">PHP domain-containing protein</fullName>
    </submittedName>
</protein>
<dbReference type="EMBL" id="VENP01000022">
    <property type="protein sequence ID" value="TNU74753.1"/>
    <property type="molecule type" value="Genomic_DNA"/>
</dbReference>
<dbReference type="InterPro" id="IPR047967">
    <property type="entry name" value="PolX_PHP"/>
</dbReference>
<dbReference type="Gene3D" id="1.10.150.110">
    <property type="entry name" value="DNA polymerase beta, N-terminal domain-like"/>
    <property type="match status" value="1"/>
</dbReference>
<dbReference type="PANTHER" id="PTHR36928:SF1">
    <property type="entry name" value="PHOSPHATASE YCDX-RELATED"/>
    <property type="match status" value="1"/>
</dbReference>
<dbReference type="SUPFAM" id="SSF89550">
    <property type="entry name" value="PHP domain-like"/>
    <property type="match status" value="1"/>
</dbReference>